<proteinExistence type="inferred from homology"/>
<dbReference type="PANTHER" id="PTHR13693">
    <property type="entry name" value="CLASS II AMINOTRANSFERASE/8-AMINO-7-OXONONANOATE SYNTHASE"/>
    <property type="match status" value="1"/>
</dbReference>
<dbReference type="InterPro" id="IPR015422">
    <property type="entry name" value="PyrdxlP-dep_Trfase_small"/>
</dbReference>
<dbReference type="Gene3D" id="3.40.640.10">
    <property type="entry name" value="Type I PLP-dependent aspartate aminotransferase-like (Major domain)"/>
    <property type="match status" value="1"/>
</dbReference>
<sequence>MVQVPRAFDLGLNGCSPILNLHLGKVLISQNHRGLQDTFELNFAPLTFKLNDKRLIIRPAPGTARSGKIWRAPCSTRYRATERPRSPRLLQELIDAAKEILTHDNALFIIDEAYGTGILGPKGLGLVCELGLEKEVGIRLHTFPKALDSTGSAILANETVQMMLMNNAQSLLITGVPSFPMLASIRAAYRLVRSASTIEVQHFVKLFLTTIRSHPVWERASSLGILRIPLHEGDDDPDLVTQILPIWTRAKHNLYLAFHVNQANFSGYPVVFPVVPKGQE</sequence>
<evidence type="ECO:0000256" key="1">
    <source>
        <dbReference type="ARBA" id="ARBA00001933"/>
    </source>
</evidence>
<gene>
    <name evidence="5" type="ORF">CSOL1703_00008129</name>
</gene>
<evidence type="ECO:0000256" key="2">
    <source>
        <dbReference type="ARBA" id="ARBA00010008"/>
    </source>
</evidence>
<dbReference type="PANTHER" id="PTHR13693:SF77">
    <property type="entry name" value="8-AMINO-7-OXONONANOATE SYNTHASE"/>
    <property type="match status" value="1"/>
</dbReference>
<protein>
    <recommendedName>
        <fullName evidence="7">Aminotransferase class I/classII domain-containing protein</fullName>
    </recommendedName>
</protein>
<accession>A0A9N9ZPA0</accession>
<dbReference type="SUPFAM" id="SSF53383">
    <property type="entry name" value="PLP-dependent transferases"/>
    <property type="match status" value="1"/>
</dbReference>
<dbReference type="InterPro" id="IPR015421">
    <property type="entry name" value="PyrdxlP-dep_Trfase_major"/>
</dbReference>
<comment type="similarity">
    <text evidence="2">Belongs to the class-II pyridoxal-phosphate-dependent aminotransferase family. BioF subfamily.</text>
</comment>
<keyword evidence="4" id="KW-0663">Pyridoxal phosphate</keyword>
<dbReference type="GO" id="GO:0009102">
    <property type="term" value="P:biotin biosynthetic process"/>
    <property type="evidence" value="ECO:0007669"/>
    <property type="project" value="TreeGrafter"/>
</dbReference>
<keyword evidence="6" id="KW-1185">Reference proteome</keyword>
<evidence type="ECO:0000313" key="6">
    <source>
        <dbReference type="Proteomes" id="UP000775872"/>
    </source>
</evidence>
<name>A0A9N9ZPA0_9HYPO</name>
<evidence type="ECO:0000256" key="4">
    <source>
        <dbReference type="ARBA" id="ARBA00022898"/>
    </source>
</evidence>
<keyword evidence="3" id="KW-0808">Transferase</keyword>
<comment type="cofactor">
    <cofactor evidence="1">
        <name>pyridoxal 5'-phosphate</name>
        <dbReference type="ChEBI" id="CHEBI:597326"/>
    </cofactor>
</comment>
<dbReference type="InterPro" id="IPR050087">
    <property type="entry name" value="AON_synthase_class-II"/>
</dbReference>
<evidence type="ECO:0008006" key="7">
    <source>
        <dbReference type="Google" id="ProtNLM"/>
    </source>
</evidence>
<dbReference type="Proteomes" id="UP000775872">
    <property type="component" value="Unassembled WGS sequence"/>
</dbReference>
<comment type="caution">
    <text evidence="5">The sequence shown here is derived from an EMBL/GenBank/DDBJ whole genome shotgun (WGS) entry which is preliminary data.</text>
</comment>
<dbReference type="GO" id="GO:0016740">
    <property type="term" value="F:transferase activity"/>
    <property type="evidence" value="ECO:0007669"/>
    <property type="project" value="UniProtKB-KW"/>
</dbReference>
<dbReference type="OrthoDB" id="2382073at2759"/>
<dbReference type="InterPro" id="IPR015424">
    <property type="entry name" value="PyrdxlP-dep_Trfase"/>
</dbReference>
<organism evidence="5 6">
    <name type="scientific">Clonostachys solani</name>
    <dbReference type="NCBI Taxonomy" id="160281"/>
    <lineage>
        <taxon>Eukaryota</taxon>
        <taxon>Fungi</taxon>
        <taxon>Dikarya</taxon>
        <taxon>Ascomycota</taxon>
        <taxon>Pezizomycotina</taxon>
        <taxon>Sordariomycetes</taxon>
        <taxon>Hypocreomycetidae</taxon>
        <taxon>Hypocreales</taxon>
        <taxon>Bionectriaceae</taxon>
        <taxon>Clonostachys</taxon>
    </lineage>
</organism>
<evidence type="ECO:0000313" key="5">
    <source>
        <dbReference type="EMBL" id="CAH0059096.1"/>
    </source>
</evidence>
<dbReference type="EMBL" id="CABFOC020000091">
    <property type="protein sequence ID" value="CAH0059096.1"/>
    <property type="molecule type" value="Genomic_DNA"/>
</dbReference>
<dbReference type="Gene3D" id="3.90.1150.10">
    <property type="entry name" value="Aspartate Aminotransferase, domain 1"/>
    <property type="match status" value="1"/>
</dbReference>
<evidence type="ECO:0000256" key="3">
    <source>
        <dbReference type="ARBA" id="ARBA00022679"/>
    </source>
</evidence>
<dbReference type="AlphaFoldDB" id="A0A9N9ZPA0"/>
<reference evidence="5" key="1">
    <citation type="submission" date="2021-10" db="EMBL/GenBank/DDBJ databases">
        <authorList>
            <person name="Piombo E."/>
        </authorList>
    </citation>
    <scope>NUCLEOTIDE SEQUENCE</scope>
</reference>